<comment type="caution">
    <text evidence="5">The sequence shown here is derived from an EMBL/GenBank/DDBJ whole genome shotgun (WGS) entry which is preliminary data.</text>
</comment>
<evidence type="ECO:0000256" key="2">
    <source>
        <dbReference type="ARBA" id="ARBA00023125"/>
    </source>
</evidence>
<dbReference type="AlphaFoldDB" id="A0A3E0VG58"/>
<dbReference type="Proteomes" id="UP000256486">
    <property type="component" value="Unassembled WGS sequence"/>
</dbReference>
<keyword evidence="3" id="KW-0804">Transcription</keyword>
<dbReference type="PANTHER" id="PTHR44688:SF16">
    <property type="entry name" value="DNA-BINDING TRANSCRIPTIONAL ACTIVATOR DEVR_DOSR"/>
    <property type="match status" value="1"/>
</dbReference>
<reference evidence="5 6" key="1">
    <citation type="submission" date="2017-04" db="EMBL/GenBank/DDBJ databases">
        <title>Comparative genome analysis of Subtercola boreus.</title>
        <authorList>
            <person name="Cho Y.-J."/>
            <person name="Cho A."/>
            <person name="Kim O.-S."/>
            <person name="Lee J.-I."/>
        </authorList>
    </citation>
    <scope>NUCLEOTIDE SEQUENCE [LARGE SCALE GENOMIC DNA]</scope>
    <source>
        <strain evidence="5 6">K300</strain>
    </source>
</reference>
<sequence>MVLESRMLAEAASVRLKSLLPGTSVVGWTRSWDVYQHRQQSVADVVILDNELTNGVPTPAKVAALVVETTGVVVLGSTTYGPAIQRLLDAGAHSYVLASDPSETLAAAVDSAFRSEPHRSAAVLQLLAGQEPPRVSELTRRELEVVGAYISGSGASVPETAARFGISVETVRTHISHARRKYSDGPTDPISKMELRRRMIRDGWIAG</sequence>
<evidence type="ECO:0000256" key="1">
    <source>
        <dbReference type="ARBA" id="ARBA00023015"/>
    </source>
</evidence>
<dbReference type="SUPFAM" id="SSF46894">
    <property type="entry name" value="C-terminal effector domain of the bipartite response regulators"/>
    <property type="match status" value="1"/>
</dbReference>
<dbReference type="GO" id="GO:0003677">
    <property type="term" value="F:DNA binding"/>
    <property type="evidence" value="ECO:0007669"/>
    <property type="project" value="UniProtKB-KW"/>
</dbReference>
<protein>
    <recommendedName>
        <fullName evidence="4">HTH luxR-type domain-containing protein</fullName>
    </recommendedName>
</protein>
<dbReference type="Pfam" id="PF04545">
    <property type="entry name" value="Sigma70_r4"/>
    <property type="match status" value="1"/>
</dbReference>
<evidence type="ECO:0000313" key="6">
    <source>
        <dbReference type="Proteomes" id="UP000256486"/>
    </source>
</evidence>
<keyword evidence="6" id="KW-1185">Reference proteome</keyword>
<dbReference type="Gene3D" id="3.40.50.2300">
    <property type="match status" value="1"/>
</dbReference>
<dbReference type="InterPro" id="IPR011006">
    <property type="entry name" value="CheY-like_superfamily"/>
</dbReference>
<name>A0A3E0VG58_9MICO</name>
<keyword evidence="1" id="KW-0805">Transcription regulation</keyword>
<dbReference type="SMART" id="SM00421">
    <property type="entry name" value="HTH_LUXR"/>
    <property type="match status" value="1"/>
</dbReference>
<dbReference type="PANTHER" id="PTHR44688">
    <property type="entry name" value="DNA-BINDING TRANSCRIPTIONAL ACTIVATOR DEVR_DOSR"/>
    <property type="match status" value="1"/>
</dbReference>
<gene>
    <name evidence="5" type="ORF">B7R54_03240</name>
</gene>
<keyword evidence="2" id="KW-0238">DNA-binding</keyword>
<organism evidence="5 6">
    <name type="scientific">Subtercola boreus</name>
    <dbReference type="NCBI Taxonomy" id="120213"/>
    <lineage>
        <taxon>Bacteria</taxon>
        <taxon>Bacillati</taxon>
        <taxon>Actinomycetota</taxon>
        <taxon>Actinomycetes</taxon>
        <taxon>Micrococcales</taxon>
        <taxon>Microbacteriaceae</taxon>
        <taxon>Subtercola</taxon>
    </lineage>
</organism>
<dbReference type="InterPro" id="IPR007630">
    <property type="entry name" value="RNA_pol_sigma70_r4"/>
</dbReference>
<accession>A0A3E0VG58</accession>
<dbReference type="GO" id="GO:0006352">
    <property type="term" value="P:DNA-templated transcription initiation"/>
    <property type="evidence" value="ECO:0007669"/>
    <property type="project" value="InterPro"/>
</dbReference>
<dbReference type="GO" id="GO:0003700">
    <property type="term" value="F:DNA-binding transcription factor activity"/>
    <property type="evidence" value="ECO:0007669"/>
    <property type="project" value="InterPro"/>
</dbReference>
<dbReference type="InterPro" id="IPR016032">
    <property type="entry name" value="Sig_transdc_resp-reg_C-effctor"/>
</dbReference>
<dbReference type="EMBL" id="NBWZ01000001">
    <property type="protein sequence ID" value="RFA08350.1"/>
    <property type="molecule type" value="Genomic_DNA"/>
</dbReference>
<evidence type="ECO:0000313" key="5">
    <source>
        <dbReference type="EMBL" id="RFA08350.1"/>
    </source>
</evidence>
<feature type="domain" description="HTH luxR-type" evidence="4">
    <location>
        <begin position="135"/>
        <end position="199"/>
    </location>
</feature>
<evidence type="ECO:0000256" key="3">
    <source>
        <dbReference type="ARBA" id="ARBA00023163"/>
    </source>
</evidence>
<evidence type="ECO:0000259" key="4">
    <source>
        <dbReference type="SMART" id="SM00421"/>
    </source>
</evidence>
<dbReference type="InterPro" id="IPR000792">
    <property type="entry name" value="Tscrpt_reg_LuxR_C"/>
</dbReference>
<dbReference type="SUPFAM" id="SSF52172">
    <property type="entry name" value="CheY-like"/>
    <property type="match status" value="1"/>
</dbReference>
<proteinExistence type="predicted"/>